<dbReference type="EMBL" id="JAPEVB010000006">
    <property type="protein sequence ID" value="KAJ4386409.1"/>
    <property type="molecule type" value="Genomic_DNA"/>
</dbReference>
<accession>A0A9W8YKI0</accession>
<organism evidence="1 2">
    <name type="scientific">Gnomoniopsis smithogilvyi</name>
    <dbReference type="NCBI Taxonomy" id="1191159"/>
    <lineage>
        <taxon>Eukaryota</taxon>
        <taxon>Fungi</taxon>
        <taxon>Dikarya</taxon>
        <taxon>Ascomycota</taxon>
        <taxon>Pezizomycotina</taxon>
        <taxon>Sordariomycetes</taxon>
        <taxon>Sordariomycetidae</taxon>
        <taxon>Diaporthales</taxon>
        <taxon>Gnomoniaceae</taxon>
        <taxon>Gnomoniopsis</taxon>
    </lineage>
</organism>
<dbReference type="AlphaFoldDB" id="A0A9W8YKI0"/>
<evidence type="ECO:0000313" key="1">
    <source>
        <dbReference type="EMBL" id="KAJ4386409.1"/>
    </source>
</evidence>
<name>A0A9W8YKI0_9PEZI</name>
<dbReference type="Proteomes" id="UP001140453">
    <property type="component" value="Unassembled WGS sequence"/>
</dbReference>
<protein>
    <submittedName>
        <fullName evidence="1">Uncharacterized protein</fullName>
    </submittedName>
</protein>
<keyword evidence="2" id="KW-1185">Reference proteome</keyword>
<gene>
    <name evidence="1" type="ORF">N0V93_009304</name>
</gene>
<evidence type="ECO:0000313" key="2">
    <source>
        <dbReference type="Proteomes" id="UP001140453"/>
    </source>
</evidence>
<sequence>MQGSATTAKFHIGSQTVPSIRTRWMPELPTVPPSIHSDRFPHSPQAYCRHEDCIYYPPLWCRGIKFLPLGLVSLAGHAYSLHPRVCQLEVIMTIPSKSPTRTPTITGLLSILHGVPGNRARLSASRYKER</sequence>
<comment type="caution">
    <text evidence="1">The sequence shown here is derived from an EMBL/GenBank/DDBJ whole genome shotgun (WGS) entry which is preliminary data.</text>
</comment>
<reference evidence="1" key="1">
    <citation type="submission" date="2022-10" db="EMBL/GenBank/DDBJ databases">
        <title>Tapping the CABI collections for fungal endophytes: first genome assemblies for Collariella, Neodidymelliopsis, Ascochyta clinopodiicola, Didymella pomorum, Didymosphaeria variabile, Neocosmospora piperis and Neocucurbitaria cava.</title>
        <authorList>
            <person name="Hill R."/>
        </authorList>
    </citation>
    <scope>NUCLEOTIDE SEQUENCE</scope>
    <source>
        <strain evidence="1">IMI 355082</strain>
    </source>
</reference>
<proteinExistence type="predicted"/>